<protein>
    <submittedName>
        <fullName evidence="3">Bacterial membrane flanked domain protein</fullName>
    </submittedName>
</protein>
<evidence type="ECO:0000259" key="2">
    <source>
        <dbReference type="Pfam" id="PF03703"/>
    </source>
</evidence>
<name>A0A1D8G0B4_9ACTN</name>
<reference evidence="3 4" key="1">
    <citation type="submission" date="2016-09" db="EMBL/GenBank/DDBJ databases">
        <title>Streptomyces rubrolavendulae MJM4426 Genome sequencing and assembly.</title>
        <authorList>
            <person name="Kim J.-G."/>
        </authorList>
    </citation>
    <scope>NUCLEOTIDE SEQUENCE [LARGE SCALE GENOMIC DNA]</scope>
    <source>
        <strain evidence="3 4">MJM4426</strain>
    </source>
</reference>
<feature type="transmembrane region" description="Helical" evidence="1">
    <location>
        <begin position="12"/>
        <end position="38"/>
    </location>
</feature>
<feature type="transmembrane region" description="Helical" evidence="1">
    <location>
        <begin position="361"/>
        <end position="380"/>
    </location>
</feature>
<dbReference type="Proteomes" id="UP000095349">
    <property type="component" value="Chromosome"/>
</dbReference>
<evidence type="ECO:0000256" key="1">
    <source>
        <dbReference type="SAM" id="Phobius"/>
    </source>
</evidence>
<dbReference type="EMBL" id="CP017316">
    <property type="protein sequence ID" value="AOT58863.1"/>
    <property type="molecule type" value="Genomic_DNA"/>
</dbReference>
<dbReference type="RefSeq" id="WP_069976347.1">
    <property type="nucleotide sequence ID" value="NZ_CP017316.1"/>
</dbReference>
<keyword evidence="1" id="KW-0472">Membrane</keyword>
<feature type="domain" description="YdbS-like PH" evidence="2">
    <location>
        <begin position="414"/>
        <end position="479"/>
    </location>
</feature>
<proteinExistence type="predicted"/>
<evidence type="ECO:0000313" key="3">
    <source>
        <dbReference type="EMBL" id="AOT58863.1"/>
    </source>
</evidence>
<feature type="transmembrane region" description="Helical" evidence="1">
    <location>
        <begin position="44"/>
        <end position="65"/>
    </location>
</feature>
<dbReference type="Pfam" id="PF03703">
    <property type="entry name" value="bPH_2"/>
    <property type="match status" value="2"/>
</dbReference>
<feature type="domain" description="YdbS-like PH" evidence="2">
    <location>
        <begin position="67"/>
        <end position="146"/>
    </location>
</feature>
<organism evidence="3 4">
    <name type="scientific">Streptomyces rubrolavendulae</name>
    <dbReference type="NCBI Taxonomy" id="285473"/>
    <lineage>
        <taxon>Bacteria</taxon>
        <taxon>Bacillati</taxon>
        <taxon>Actinomycetota</taxon>
        <taxon>Actinomycetes</taxon>
        <taxon>Kitasatosporales</taxon>
        <taxon>Streptomycetaceae</taxon>
        <taxon>Streptomyces</taxon>
    </lineage>
</organism>
<dbReference type="PANTHER" id="PTHR34473">
    <property type="entry name" value="UPF0699 TRANSMEMBRANE PROTEIN YDBS"/>
    <property type="match status" value="1"/>
</dbReference>
<dbReference type="InterPro" id="IPR005182">
    <property type="entry name" value="YdbS-like_PH"/>
</dbReference>
<dbReference type="InterPro" id="IPR014529">
    <property type="entry name" value="UCP026631"/>
</dbReference>
<feature type="transmembrane region" description="Helical" evidence="1">
    <location>
        <begin position="173"/>
        <end position="195"/>
    </location>
</feature>
<dbReference type="PIRSF" id="PIRSF026631">
    <property type="entry name" value="UCP026631"/>
    <property type="match status" value="1"/>
</dbReference>
<dbReference type="OrthoDB" id="4121259at2"/>
<sequence length="505" mass="53440">MSRHADAWRRPAARTLLVHCGWLAPPLGSLALAVLATGGRIPPGALITLAALAVSFAVVTAAGLIRWSRTRYRLTTDAFALRSGVFSRRQRTVPLPRVRNVDLTATPLHRLLGLTVVRAGTTATDGELGEITLNAVTVREAHRLKTALLARAGARAASDDVVLGRLDWRWLRYAPLTFWVFGGVGVAAGTAYRILDGIGVDLWRVTLVQDAVAELGDRALWLTVPAAVVAVTALGSLGALAVYAENWWGYRAAWTGPGTLTVRRGLLTTRSITIERSRLHGVLLREPLLLRAAGGASVTAVAGGLGDEEESHARGALLPPAPRPEALRVLAGALRAPSDLLDSVPLVPHPRAALRRRAMRGLWFAVLPATLALLALGASLTPALLHAAWIHALVATAATALLARDAHRSLGHALHGSHLLVRAGTFSRDTLALERSGIIAWTFSTSPFGRRHGLVTLTAAVAAGEHGYHVRDVAAGDAVALAMAARPGIVEEFLEPPGRPERSPG</sequence>
<feature type="transmembrane region" description="Helical" evidence="1">
    <location>
        <begin position="219"/>
        <end position="244"/>
    </location>
</feature>
<keyword evidence="1" id="KW-0812">Transmembrane</keyword>
<gene>
    <name evidence="3" type="ORF">A4G23_01684</name>
</gene>
<dbReference type="KEGG" id="srn:A4G23_01684"/>
<dbReference type="AlphaFoldDB" id="A0A1D8G0B4"/>
<keyword evidence="4" id="KW-1185">Reference proteome</keyword>
<accession>A0A1D8G0B4</accession>
<evidence type="ECO:0000313" key="4">
    <source>
        <dbReference type="Proteomes" id="UP000095349"/>
    </source>
</evidence>
<dbReference type="STRING" id="285473.A4G23_01684"/>
<dbReference type="PANTHER" id="PTHR34473:SF2">
    <property type="entry name" value="UPF0699 TRANSMEMBRANE PROTEIN YDBT"/>
    <property type="match status" value="1"/>
</dbReference>
<dbReference type="PATRIC" id="fig|285473.5.peg.1746"/>
<keyword evidence="1" id="KW-1133">Transmembrane helix</keyword>
<dbReference type="GeneID" id="33063985"/>